<comment type="caution">
    <text evidence="8">The sequence shown here is derived from an EMBL/GenBank/DDBJ whole genome shotgun (WGS) entry which is preliminary data.</text>
</comment>
<evidence type="ECO:0000256" key="5">
    <source>
        <dbReference type="ARBA" id="ARBA00023136"/>
    </source>
</evidence>
<keyword evidence="3 6" id="KW-0812">Transmembrane</keyword>
<dbReference type="PROSITE" id="PS50156">
    <property type="entry name" value="SSD"/>
    <property type="match status" value="1"/>
</dbReference>
<evidence type="ECO:0000256" key="6">
    <source>
        <dbReference type="SAM" id="Phobius"/>
    </source>
</evidence>
<dbReference type="InterPro" id="IPR004869">
    <property type="entry name" value="MMPL_dom"/>
</dbReference>
<feature type="transmembrane region" description="Helical" evidence="6">
    <location>
        <begin position="16"/>
        <end position="39"/>
    </location>
</feature>
<keyword evidence="4 6" id="KW-1133">Transmembrane helix</keyword>
<accession>A0A849ID34</accession>
<dbReference type="AlphaFoldDB" id="A0A849ID34"/>
<dbReference type="InterPro" id="IPR050545">
    <property type="entry name" value="Mycobact_MmpL"/>
</dbReference>
<dbReference type="PANTHER" id="PTHR33406:SF13">
    <property type="entry name" value="MEMBRANE PROTEIN YDFJ"/>
    <property type="match status" value="1"/>
</dbReference>
<keyword evidence="9" id="KW-1185">Reference proteome</keyword>
<evidence type="ECO:0000256" key="3">
    <source>
        <dbReference type="ARBA" id="ARBA00022692"/>
    </source>
</evidence>
<proteinExistence type="predicted"/>
<feature type="transmembrane region" description="Helical" evidence="6">
    <location>
        <begin position="326"/>
        <end position="349"/>
    </location>
</feature>
<dbReference type="GO" id="GO:0005886">
    <property type="term" value="C:plasma membrane"/>
    <property type="evidence" value="ECO:0007669"/>
    <property type="project" value="UniProtKB-SubCell"/>
</dbReference>
<dbReference type="SUPFAM" id="SSF82866">
    <property type="entry name" value="Multidrug efflux transporter AcrB transmembrane domain"/>
    <property type="match status" value="2"/>
</dbReference>
<dbReference type="Proteomes" id="UP000564885">
    <property type="component" value="Unassembled WGS sequence"/>
</dbReference>
<feature type="transmembrane region" description="Helical" evidence="6">
    <location>
        <begin position="401"/>
        <end position="422"/>
    </location>
</feature>
<feature type="transmembrane region" description="Helical" evidence="6">
    <location>
        <begin position="737"/>
        <end position="758"/>
    </location>
</feature>
<feature type="transmembrane region" description="Helical" evidence="6">
    <location>
        <begin position="764"/>
        <end position="788"/>
    </location>
</feature>
<feature type="transmembrane region" description="Helical" evidence="6">
    <location>
        <begin position="370"/>
        <end position="389"/>
    </location>
</feature>
<dbReference type="NCBIfam" id="TIGR03480">
    <property type="entry name" value="HpnN"/>
    <property type="match status" value="1"/>
</dbReference>
<evidence type="ECO:0000256" key="4">
    <source>
        <dbReference type="ARBA" id="ARBA00022989"/>
    </source>
</evidence>
<feature type="transmembrane region" description="Helical" evidence="6">
    <location>
        <begin position="273"/>
        <end position="292"/>
    </location>
</feature>
<protein>
    <submittedName>
        <fullName evidence="8">MMPL family transporter</fullName>
    </submittedName>
</protein>
<dbReference type="Gene3D" id="1.20.1640.10">
    <property type="entry name" value="Multidrug efflux transporter AcrB transmembrane domain"/>
    <property type="match status" value="2"/>
</dbReference>
<dbReference type="InterPro" id="IPR017841">
    <property type="entry name" value="Hopanoid_biosynth_HpnN"/>
</dbReference>
<evidence type="ECO:0000256" key="1">
    <source>
        <dbReference type="ARBA" id="ARBA00004651"/>
    </source>
</evidence>
<feature type="transmembrane region" description="Helical" evidence="6">
    <location>
        <begin position="299"/>
        <end position="320"/>
    </location>
</feature>
<evidence type="ECO:0000313" key="8">
    <source>
        <dbReference type="EMBL" id="NNM71823.1"/>
    </source>
</evidence>
<dbReference type="EMBL" id="JABEPP010000002">
    <property type="protein sequence ID" value="NNM71823.1"/>
    <property type="molecule type" value="Genomic_DNA"/>
</dbReference>
<evidence type="ECO:0000256" key="2">
    <source>
        <dbReference type="ARBA" id="ARBA00022475"/>
    </source>
</evidence>
<dbReference type="Pfam" id="PF03176">
    <property type="entry name" value="MMPL"/>
    <property type="match status" value="2"/>
</dbReference>
<name>A0A849ID34_9HYPH</name>
<comment type="subcellular location">
    <subcellularLocation>
        <location evidence="1">Cell membrane</location>
        <topology evidence="1">Multi-pass membrane protein</topology>
    </subcellularLocation>
</comment>
<feature type="transmembrane region" description="Helical" evidence="6">
    <location>
        <begin position="832"/>
        <end position="852"/>
    </location>
</feature>
<gene>
    <name evidence="8" type="ORF">HJG44_05345</name>
</gene>
<feature type="transmembrane region" description="Helical" evidence="6">
    <location>
        <begin position="711"/>
        <end position="730"/>
    </location>
</feature>
<dbReference type="PANTHER" id="PTHR33406">
    <property type="entry name" value="MEMBRANE PROTEIN MJ1562-RELATED"/>
    <property type="match status" value="1"/>
</dbReference>
<sequence length="864" mass="91763">MRPVEAIVDVCVRRPWHVLAVAALLTGLSLWVALTRFAINTDTASLISPSLPWRQAEIAFDRAFPQRTELIVVVVDGRTPEIAEEAAERLSEALRGDPGTFRNVDRPDGGPFFAKNGLIFLLEQELKATLDSISEQAGLLSILAADPTLRGLARTLGATLVGLRTGDITLEELAPRYEAFAEAIEAALAGKPARLSWQSLVSGHPPGPGDLRKIVLVRPVMDYGALQPGAAATDVLRRKAAELGLLPENGVTIRLTGPVPLADEEFATVAENMTLNIGLTLLAVGIILWLALRSPKLILAVLVTLFAGLIVTSALGLLAVGRLNLISVAFFVLFIGLGVDFGIQYAVRYRAERHNHGGLGFGLRAAGREVGFPLTLAALSLIAGFLSFLPTDFSGVSELGLIAGMGMAVAYLASFTLLPALIEVLRPGPERAPVETAWLAHVDHWIARHRPLVIGITAAVVLAGMPALLNLRFDSDPMNLRDPRVESVATFRDLASRPETSPTTLDILYPSLEAARADAVRIAALPEVQRVASLDSFVPPNQEEKLAMLRAAEPGLAAVLDPDAVPPPNPDETATALRQTAEALRKAAEGASAPGGPAASRLAASMDRLAAAPAEGQQAALKAVLTDFDRLVATLRTAFTAEKITHETLPREIVESWVAPDGKARLEVQPKHDLSDPAAAEAFVAAVRSIAPHASGAPVTIRESGATIVRAFTEAGLYSLVAITIILWIAMRRLWDVALAIGPLILAGILTLQTAQLVGLHLNFANIIALPLMFGVGVAFHIYYLIAWRQGVADVLASSLTRAIFFSALTTGIAFGSLWASSHPGTASMGELLAISLVFTLLAAFFVVPAFLGPPRKDRQLQAA</sequence>
<feature type="domain" description="SSD" evidence="7">
    <location>
        <begin position="298"/>
        <end position="424"/>
    </location>
</feature>
<reference evidence="8 9" key="1">
    <citation type="submission" date="2020-04" db="EMBL/GenBank/DDBJ databases">
        <title>Enterovirga sp. isolate from soil.</title>
        <authorList>
            <person name="Chea S."/>
            <person name="Kim D.-U."/>
        </authorList>
    </citation>
    <scope>NUCLEOTIDE SEQUENCE [LARGE SCALE GENOMIC DNA]</scope>
    <source>
        <strain evidence="8 9">DB1703</strain>
    </source>
</reference>
<keyword evidence="2" id="KW-1003">Cell membrane</keyword>
<dbReference type="RefSeq" id="WP_171217358.1">
    <property type="nucleotide sequence ID" value="NZ_JABEPP010000002.1"/>
</dbReference>
<evidence type="ECO:0000259" key="7">
    <source>
        <dbReference type="PROSITE" id="PS50156"/>
    </source>
</evidence>
<feature type="transmembrane region" description="Helical" evidence="6">
    <location>
        <begin position="800"/>
        <end position="820"/>
    </location>
</feature>
<evidence type="ECO:0000313" key="9">
    <source>
        <dbReference type="Proteomes" id="UP000564885"/>
    </source>
</evidence>
<keyword evidence="5 6" id="KW-0472">Membrane</keyword>
<feature type="transmembrane region" description="Helical" evidence="6">
    <location>
        <begin position="452"/>
        <end position="471"/>
    </location>
</feature>
<dbReference type="InterPro" id="IPR000731">
    <property type="entry name" value="SSD"/>
</dbReference>
<organism evidence="8 9">
    <name type="scientific">Enterovirga aerilata</name>
    <dbReference type="NCBI Taxonomy" id="2730920"/>
    <lineage>
        <taxon>Bacteria</taxon>
        <taxon>Pseudomonadati</taxon>
        <taxon>Pseudomonadota</taxon>
        <taxon>Alphaproteobacteria</taxon>
        <taxon>Hyphomicrobiales</taxon>
        <taxon>Methylobacteriaceae</taxon>
        <taxon>Enterovirga</taxon>
    </lineage>
</organism>